<reference evidence="2" key="2">
    <citation type="submission" date="2020-09" db="EMBL/GenBank/DDBJ databases">
        <authorList>
            <person name="Sun Q."/>
            <person name="Ohkuma M."/>
        </authorList>
    </citation>
    <scope>NUCLEOTIDE SEQUENCE</scope>
    <source>
        <strain evidence="2">JCM 4059</strain>
    </source>
</reference>
<dbReference type="Gene3D" id="3.40.50.1820">
    <property type="entry name" value="alpha/beta hydrolase"/>
    <property type="match status" value="1"/>
</dbReference>
<dbReference type="InterPro" id="IPR000073">
    <property type="entry name" value="AB_hydrolase_1"/>
</dbReference>
<sequence length="267" mass="28692">MTALHVHRYGAARGPALLALHGIRGHGARWRHVAETSLGDFSVIAPDLRGHGRSTHAPPWNTEAHVADMLAVLDAHGPDRVDLLGHSYGGLIALRLAHAAPERVGRMVLLDPSTGLPAGQMHDQARRTMSPGLFASPQQAEAERRSAWPAVSPAAVEEEIADHLVQRDDGRWQWRFEPAAVVTACSEMAGPPVTPPAGVPTLLVTARRSGFVSPAYVQACRATLGEQLTVAELDAGHMLYLENPEETGELIRRFLTRSPCRGGSPTP</sequence>
<accession>A0A919EG21</accession>
<dbReference type="InterPro" id="IPR029058">
    <property type="entry name" value="AB_hydrolase_fold"/>
</dbReference>
<evidence type="ECO:0000313" key="3">
    <source>
        <dbReference type="Proteomes" id="UP000638313"/>
    </source>
</evidence>
<dbReference type="GO" id="GO:0016020">
    <property type="term" value="C:membrane"/>
    <property type="evidence" value="ECO:0007669"/>
    <property type="project" value="TreeGrafter"/>
</dbReference>
<protein>
    <submittedName>
        <fullName evidence="2">Alpha/beta hydrolase</fullName>
    </submittedName>
</protein>
<organism evidence="2 3">
    <name type="scientific">Streptomyces mashuensis</name>
    <dbReference type="NCBI Taxonomy" id="33904"/>
    <lineage>
        <taxon>Bacteria</taxon>
        <taxon>Bacillati</taxon>
        <taxon>Actinomycetota</taxon>
        <taxon>Actinomycetes</taxon>
        <taxon>Kitasatosporales</taxon>
        <taxon>Streptomycetaceae</taxon>
        <taxon>Streptomyces</taxon>
    </lineage>
</organism>
<evidence type="ECO:0000313" key="2">
    <source>
        <dbReference type="EMBL" id="GHF71576.1"/>
    </source>
</evidence>
<feature type="domain" description="AB hydrolase-1" evidence="1">
    <location>
        <begin position="15"/>
        <end position="130"/>
    </location>
</feature>
<gene>
    <name evidence="2" type="ORF">GCM10010218_60980</name>
</gene>
<dbReference type="GO" id="GO:0046464">
    <property type="term" value="P:acylglycerol catabolic process"/>
    <property type="evidence" value="ECO:0007669"/>
    <property type="project" value="TreeGrafter"/>
</dbReference>
<dbReference type="PRINTS" id="PR00111">
    <property type="entry name" value="ABHYDROLASE"/>
</dbReference>
<dbReference type="SUPFAM" id="SSF53474">
    <property type="entry name" value="alpha/beta-Hydrolases"/>
    <property type="match status" value="1"/>
</dbReference>
<dbReference type="PANTHER" id="PTHR43798:SF33">
    <property type="entry name" value="HYDROLASE, PUTATIVE (AFU_ORTHOLOGUE AFUA_2G14860)-RELATED"/>
    <property type="match status" value="1"/>
</dbReference>
<dbReference type="EMBL" id="BNBD01000021">
    <property type="protein sequence ID" value="GHF71576.1"/>
    <property type="molecule type" value="Genomic_DNA"/>
</dbReference>
<comment type="caution">
    <text evidence="2">The sequence shown here is derived from an EMBL/GenBank/DDBJ whole genome shotgun (WGS) entry which is preliminary data.</text>
</comment>
<dbReference type="RefSeq" id="WP_190133004.1">
    <property type="nucleotide sequence ID" value="NZ_BNBD01000021.1"/>
</dbReference>
<reference evidence="2" key="1">
    <citation type="journal article" date="2014" name="Int. J. Syst. Evol. Microbiol.">
        <title>Complete genome sequence of Corynebacterium casei LMG S-19264T (=DSM 44701T), isolated from a smear-ripened cheese.</title>
        <authorList>
            <consortium name="US DOE Joint Genome Institute (JGI-PGF)"/>
            <person name="Walter F."/>
            <person name="Albersmeier A."/>
            <person name="Kalinowski J."/>
            <person name="Ruckert C."/>
        </authorList>
    </citation>
    <scope>NUCLEOTIDE SEQUENCE</scope>
    <source>
        <strain evidence="2">JCM 4059</strain>
    </source>
</reference>
<proteinExistence type="predicted"/>
<dbReference type="InterPro" id="IPR000639">
    <property type="entry name" value="Epox_hydrolase-like"/>
</dbReference>
<dbReference type="Proteomes" id="UP000638313">
    <property type="component" value="Unassembled WGS sequence"/>
</dbReference>
<keyword evidence="2" id="KW-0378">Hydrolase</keyword>
<dbReference type="InterPro" id="IPR050266">
    <property type="entry name" value="AB_hydrolase_sf"/>
</dbReference>
<keyword evidence="3" id="KW-1185">Reference proteome</keyword>
<dbReference type="Pfam" id="PF00561">
    <property type="entry name" value="Abhydrolase_1"/>
    <property type="match status" value="1"/>
</dbReference>
<dbReference type="PRINTS" id="PR00412">
    <property type="entry name" value="EPOXHYDRLASE"/>
</dbReference>
<dbReference type="PANTHER" id="PTHR43798">
    <property type="entry name" value="MONOACYLGLYCEROL LIPASE"/>
    <property type="match status" value="1"/>
</dbReference>
<name>A0A919EG21_9ACTN</name>
<dbReference type="AlphaFoldDB" id="A0A919EG21"/>
<dbReference type="GO" id="GO:0047372">
    <property type="term" value="F:monoacylglycerol lipase activity"/>
    <property type="evidence" value="ECO:0007669"/>
    <property type="project" value="TreeGrafter"/>
</dbReference>
<evidence type="ECO:0000259" key="1">
    <source>
        <dbReference type="Pfam" id="PF00561"/>
    </source>
</evidence>